<sequence>MHTNQKVSSISTIEKQLNSSHKKVIENIRRNRKATRAEIAKATGLSNQTLTRLTQHLLSLGIVSEHSKISGLRGQPATYLTLEPGVFASVGVIFEHDRVVVLLDDLDRTNIIRYCKDGTFLSAELAIEAAISMLDQLFSEIKPSINVLGIGISISGFFTDTEGRICSQQDPQGWSKVNFQETFAKRYQQQCFVENDGNAASIGFSLTQKGAKLQSFYLMLFTLDIGGGFVFEGGVVDGAFGNAGEISALFSSDKSLPRPTIGSLYKHLSAIWGEPATPQRVQQAIDNQDSNIMSWVTACVETMKFPLKAIQSLLDPEAIVFTGRLPIELQKLLSEKVIVTGASYGDVFAPTPKIHLADGNDILEKGVTAIPAFYFFKR</sequence>
<protein>
    <recommendedName>
        <fullName evidence="3">ROK family protein</fullName>
    </recommendedName>
</protein>
<dbReference type="eggNOG" id="COG1940">
    <property type="taxonomic scope" value="Bacteria"/>
</dbReference>
<dbReference type="PANTHER" id="PTHR18964">
    <property type="entry name" value="ROK (REPRESSOR, ORF, KINASE) FAMILY"/>
    <property type="match status" value="1"/>
</dbReference>
<dbReference type="Pfam" id="PF13412">
    <property type="entry name" value="HTH_24"/>
    <property type="match status" value="1"/>
</dbReference>
<dbReference type="AlphaFoldDB" id="K6Y194"/>
<dbReference type="InterPro" id="IPR000600">
    <property type="entry name" value="ROK"/>
</dbReference>
<accession>K6Y194</accession>
<dbReference type="GO" id="GO:0009384">
    <property type="term" value="F:N-acylmannosamine kinase activity"/>
    <property type="evidence" value="ECO:0007669"/>
    <property type="project" value="TreeGrafter"/>
</dbReference>
<name>K6Y194_9ALTE</name>
<dbReference type="STRING" id="493475.GARC_0710"/>
<dbReference type="EMBL" id="BAEO01000009">
    <property type="protein sequence ID" value="GAC17691.1"/>
    <property type="molecule type" value="Genomic_DNA"/>
</dbReference>
<dbReference type="Pfam" id="PF00480">
    <property type="entry name" value="ROK"/>
    <property type="match status" value="1"/>
</dbReference>
<dbReference type="InterPro" id="IPR036390">
    <property type="entry name" value="WH_DNA-bd_sf"/>
</dbReference>
<dbReference type="InterPro" id="IPR043129">
    <property type="entry name" value="ATPase_NBD"/>
</dbReference>
<dbReference type="InterPro" id="IPR036388">
    <property type="entry name" value="WH-like_DNA-bd_sf"/>
</dbReference>
<organism evidence="1 2">
    <name type="scientific">Paraglaciecola arctica BSs20135</name>
    <dbReference type="NCBI Taxonomy" id="493475"/>
    <lineage>
        <taxon>Bacteria</taxon>
        <taxon>Pseudomonadati</taxon>
        <taxon>Pseudomonadota</taxon>
        <taxon>Gammaproteobacteria</taxon>
        <taxon>Alteromonadales</taxon>
        <taxon>Alteromonadaceae</taxon>
        <taxon>Paraglaciecola</taxon>
    </lineage>
</organism>
<dbReference type="PANTHER" id="PTHR18964:SF169">
    <property type="entry name" value="N-ACETYLMANNOSAMINE KINASE"/>
    <property type="match status" value="1"/>
</dbReference>
<dbReference type="Gene3D" id="1.10.10.10">
    <property type="entry name" value="Winged helix-like DNA-binding domain superfamily/Winged helix DNA-binding domain"/>
    <property type="match status" value="1"/>
</dbReference>
<evidence type="ECO:0000313" key="1">
    <source>
        <dbReference type="EMBL" id="GAC17691.1"/>
    </source>
</evidence>
<dbReference type="SUPFAM" id="SSF46785">
    <property type="entry name" value="Winged helix' DNA-binding domain"/>
    <property type="match status" value="1"/>
</dbReference>
<dbReference type="GO" id="GO:0019262">
    <property type="term" value="P:N-acetylneuraminate catabolic process"/>
    <property type="evidence" value="ECO:0007669"/>
    <property type="project" value="TreeGrafter"/>
</dbReference>
<gene>
    <name evidence="1" type="ORF">GARC_0710</name>
</gene>
<evidence type="ECO:0008006" key="3">
    <source>
        <dbReference type="Google" id="ProtNLM"/>
    </source>
</evidence>
<keyword evidence="2" id="KW-1185">Reference proteome</keyword>
<dbReference type="SUPFAM" id="SSF53067">
    <property type="entry name" value="Actin-like ATPase domain"/>
    <property type="match status" value="1"/>
</dbReference>
<dbReference type="Proteomes" id="UP000006327">
    <property type="component" value="Unassembled WGS sequence"/>
</dbReference>
<proteinExistence type="predicted"/>
<comment type="caution">
    <text evidence="1">The sequence shown here is derived from an EMBL/GenBank/DDBJ whole genome shotgun (WGS) entry which is preliminary data.</text>
</comment>
<evidence type="ECO:0000313" key="2">
    <source>
        <dbReference type="Proteomes" id="UP000006327"/>
    </source>
</evidence>
<reference evidence="1 2" key="1">
    <citation type="journal article" date="2017" name="Antonie Van Leeuwenhoek">
        <title>Rhizobium rhizosphaerae sp. nov., a novel species isolated from rice rhizosphere.</title>
        <authorList>
            <person name="Zhao J.J."/>
            <person name="Zhang J."/>
            <person name="Zhang R.J."/>
            <person name="Zhang C.W."/>
            <person name="Yin H.Q."/>
            <person name="Zhang X.X."/>
        </authorList>
    </citation>
    <scope>NUCLEOTIDE SEQUENCE [LARGE SCALE GENOMIC DNA]</scope>
    <source>
        <strain evidence="1 2">BSs20135</strain>
    </source>
</reference>
<dbReference type="Gene3D" id="3.30.420.40">
    <property type="match status" value="2"/>
</dbReference>
<dbReference type="RefSeq" id="WP_007616721.1">
    <property type="nucleotide sequence ID" value="NZ_BAEO01000009.1"/>
</dbReference>